<dbReference type="GeneID" id="25990267"/>
<gene>
    <name evidence="5" type="ORF">A1Q1_06755</name>
</gene>
<dbReference type="EMBL" id="ALBS01000037">
    <property type="protein sequence ID" value="EJT52042.1"/>
    <property type="molecule type" value="Genomic_DNA"/>
</dbReference>
<evidence type="ECO:0000259" key="4">
    <source>
        <dbReference type="Pfam" id="PF04082"/>
    </source>
</evidence>
<dbReference type="OrthoDB" id="3364175at2759"/>
<keyword evidence="3" id="KW-0812">Transmembrane</keyword>
<dbReference type="Proteomes" id="UP000002748">
    <property type="component" value="Unassembled WGS sequence"/>
</dbReference>
<dbReference type="GO" id="GO:0003677">
    <property type="term" value="F:DNA binding"/>
    <property type="evidence" value="ECO:0007669"/>
    <property type="project" value="InterPro"/>
</dbReference>
<keyword evidence="2" id="KW-0539">Nucleus</keyword>
<comment type="caution">
    <text evidence="5">The sequence shown here is derived from an EMBL/GenBank/DDBJ whole genome shotgun (WGS) entry which is preliminary data.</text>
</comment>
<comment type="subcellular location">
    <subcellularLocation>
        <location evidence="1">Nucleus</location>
    </subcellularLocation>
</comment>
<dbReference type="InterPro" id="IPR050613">
    <property type="entry name" value="Sec_Metabolite_Reg"/>
</dbReference>
<keyword evidence="3" id="KW-1133">Transmembrane helix</keyword>
<feature type="domain" description="Xylanolytic transcriptional activator regulatory" evidence="4">
    <location>
        <begin position="20"/>
        <end position="104"/>
    </location>
</feature>
<dbReference type="PANTHER" id="PTHR31001">
    <property type="entry name" value="UNCHARACTERIZED TRANSCRIPTIONAL REGULATORY PROTEIN"/>
    <property type="match status" value="1"/>
</dbReference>
<feature type="transmembrane region" description="Helical" evidence="3">
    <location>
        <begin position="223"/>
        <end position="245"/>
    </location>
</feature>
<evidence type="ECO:0000313" key="6">
    <source>
        <dbReference type="Proteomes" id="UP000002748"/>
    </source>
</evidence>
<reference evidence="5 6" key="1">
    <citation type="journal article" date="2012" name="Eukaryot. Cell">
        <title>Draft genome sequence of CBS 2479, the standard type strain of Trichosporon asahii.</title>
        <authorList>
            <person name="Yang R.Y."/>
            <person name="Li H.T."/>
            <person name="Zhu H."/>
            <person name="Zhou G.P."/>
            <person name="Wang M."/>
            <person name="Wang L."/>
        </authorList>
    </citation>
    <scope>NUCLEOTIDE SEQUENCE [LARGE SCALE GENOMIC DNA]</scope>
    <source>
        <strain evidence="6">ATCC 90039 / CBS 2479 / JCM 2466 / KCTC 7840 / NCYC 2677 / UAMH 7654</strain>
    </source>
</reference>
<dbReference type="InterPro" id="IPR007219">
    <property type="entry name" value="XnlR_reg_dom"/>
</dbReference>
<evidence type="ECO:0000256" key="3">
    <source>
        <dbReference type="SAM" id="Phobius"/>
    </source>
</evidence>
<dbReference type="CDD" id="cd12148">
    <property type="entry name" value="fungal_TF_MHR"/>
    <property type="match status" value="1"/>
</dbReference>
<dbReference type="AlphaFoldDB" id="J6F9Z1"/>
<dbReference type="PANTHER" id="PTHR31001:SF76">
    <property type="entry name" value="ZN(2)-C6 FUNGAL-TYPE DOMAIN-CONTAINING PROTEIN"/>
    <property type="match status" value="1"/>
</dbReference>
<evidence type="ECO:0000256" key="1">
    <source>
        <dbReference type="ARBA" id="ARBA00004123"/>
    </source>
</evidence>
<dbReference type="GO" id="GO:0008270">
    <property type="term" value="F:zinc ion binding"/>
    <property type="evidence" value="ECO:0007669"/>
    <property type="project" value="InterPro"/>
</dbReference>
<name>J6F9Z1_TRIAS</name>
<accession>J6F9Z1</accession>
<proteinExistence type="predicted"/>
<evidence type="ECO:0000256" key="2">
    <source>
        <dbReference type="ARBA" id="ARBA00023242"/>
    </source>
</evidence>
<organism evidence="5 6">
    <name type="scientific">Trichosporon asahii var. asahii (strain ATCC 90039 / CBS 2479 / JCM 2466 / KCTC 7840 / NBRC 103889/ NCYC 2677 / UAMH 7654)</name>
    <name type="common">Yeast</name>
    <dbReference type="NCBI Taxonomy" id="1186058"/>
    <lineage>
        <taxon>Eukaryota</taxon>
        <taxon>Fungi</taxon>
        <taxon>Dikarya</taxon>
        <taxon>Basidiomycota</taxon>
        <taxon>Agaricomycotina</taxon>
        <taxon>Tremellomycetes</taxon>
        <taxon>Trichosporonales</taxon>
        <taxon>Trichosporonaceae</taxon>
        <taxon>Trichosporon</taxon>
    </lineage>
</organism>
<dbReference type="KEGG" id="tasa:A1Q1_06755"/>
<dbReference type="RefSeq" id="XP_014183279.1">
    <property type="nucleotide sequence ID" value="XM_014327804.1"/>
</dbReference>
<dbReference type="GO" id="GO:0006351">
    <property type="term" value="P:DNA-templated transcription"/>
    <property type="evidence" value="ECO:0007669"/>
    <property type="project" value="InterPro"/>
</dbReference>
<dbReference type="GO" id="GO:0005634">
    <property type="term" value="C:nucleus"/>
    <property type="evidence" value="ECO:0007669"/>
    <property type="project" value="UniProtKB-SubCell"/>
</dbReference>
<evidence type="ECO:0000313" key="5">
    <source>
        <dbReference type="EMBL" id="EJT52042.1"/>
    </source>
</evidence>
<keyword evidence="3" id="KW-0472">Membrane</keyword>
<dbReference type="Pfam" id="PF04082">
    <property type="entry name" value="Fungal_trans"/>
    <property type="match status" value="1"/>
</dbReference>
<dbReference type="VEuPathDB" id="FungiDB:A1Q1_06755"/>
<protein>
    <submittedName>
        <fullName evidence="5">Nucleus protein</fullName>
    </submittedName>
</protein>
<sequence length="375" mass="42860">MALGFGSVPDEQKIINGEVKRIPHRWRSTIDREVARRVWYCLLELDWLFSMEYGFVYLISPEIHQTTEPANINDVDIKPDEPVVSLPPDQYTDMSYFLQRLKLFYPFQGVVLKARKAGRMRYAFVQEANAELQRAVDNMPAFYRDTDGAEAASDAVHLYRIKRESIALSEGADLRLMRLHRYYFSEACQNPRYLLSKQTCLSCARRLLESKARHGNLYSNTNYWAHTYCIFASSVVCIIYLHYALPQEVDDYKRLVESGVEQLKSLTRRRASELGEAGETLLSLMNVQLSRRDDPTQPENLKRGLNELETEAWEGFLPPDLLARLNGGVFSTGVGDQTDTFSGQTGDVGGNTDLGFSFDNLLDDLQFNEGNFMVL</sequence>
<dbReference type="HOGENOM" id="CLU_738075_0_0_1"/>